<dbReference type="AlphaFoldDB" id="A0A1M5SBA3"/>
<comment type="similarity">
    <text evidence="9">Belongs to the tRNA nucleotidyltransferase/poly(A) polymerase family.</text>
</comment>
<dbReference type="InterPro" id="IPR032828">
    <property type="entry name" value="PolyA_RNA-bd"/>
</dbReference>
<dbReference type="InterPro" id="IPR002646">
    <property type="entry name" value="PolA_pol_head_dom"/>
</dbReference>
<dbReference type="Pfam" id="PF12627">
    <property type="entry name" value="PolyA_pol_RNAbd"/>
    <property type="match status" value="1"/>
</dbReference>
<feature type="domain" description="tRNA nucleotidyltransferase/poly(A) polymerase RNA and SrmB- binding" evidence="11">
    <location>
        <begin position="174"/>
        <end position="233"/>
    </location>
</feature>
<dbReference type="RefSeq" id="WP_073337176.1">
    <property type="nucleotide sequence ID" value="NZ_FQXM01000004.1"/>
</dbReference>
<evidence type="ECO:0000256" key="1">
    <source>
        <dbReference type="ARBA" id="ARBA00001946"/>
    </source>
</evidence>
<dbReference type="Pfam" id="PF01743">
    <property type="entry name" value="PolyA_pol"/>
    <property type="match status" value="1"/>
</dbReference>
<proteinExistence type="inferred from homology"/>
<dbReference type="InterPro" id="IPR050264">
    <property type="entry name" value="Bact_CCA-adding_enz_type3_sf"/>
</dbReference>
<organism evidence="13 14">
    <name type="scientific">Clostridium grantii DSM 8605</name>
    <dbReference type="NCBI Taxonomy" id="1121316"/>
    <lineage>
        <taxon>Bacteria</taxon>
        <taxon>Bacillati</taxon>
        <taxon>Bacillota</taxon>
        <taxon>Clostridia</taxon>
        <taxon>Eubacteriales</taxon>
        <taxon>Clostridiaceae</taxon>
        <taxon>Clostridium</taxon>
    </lineage>
</organism>
<dbReference type="InterPro" id="IPR032810">
    <property type="entry name" value="CCA-adding_enz_C"/>
</dbReference>
<dbReference type="InterPro" id="IPR043519">
    <property type="entry name" value="NT_sf"/>
</dbReference>
<dbReference type="OrthoDB" id="9805698at2"/>
<dbReference type="PANTHER" id="PTHR46173">
    <property type="entry name" value="CCA TRNA NUCLEOTIDYLTRANSFERASE 1, MITOCHONDRIAL"/>
    <property type="match status" value="1"/>
</dbReference>
<keyword evidence="8 9" id="KW-0694">RNA-binding</keyword>
<dbReference type="GO" id="GO:0000049">
    <property type="term" value="F:tRNA binding"/>
    <property type="evidence" value="ECO:0007669"/>
    <property type="project" value="TreeGrafter"/>
</dbReference>
<evidence type="ECO:0000259" key="12">
    <source>
        <dbReference type="Pfam" id="PF13735"/>
    </source>
</evidence>
<keyword evidence="4" id="KW-0548">Nucleotidyltransferase</keyword>
<evidence type="ECO:0000259" key="11">
    <source>
        <dbReference type="Pfam" id="PF12627"/>
    </source>
</evidence>
<dbReference type="Pfam" id="PF13735">
    <property type="entry name" value="tRNA_NucTran2_2"/>
    <property type="match status" value="1"/>
</dbReference>
<evidence type="ECO:0000313" key="13">
    <source>
        <dbReference type="EMBL" id="SHH35568.1"/>
    </source>
</evidence>
<comment type="cofactor">
    <cofactor evidence="1">
        <name>Mg(2+)</name>
        <dbReference type="ChEBI" id="CHEBI:18420"/>
    </cofactor>
</comment>
<name>A0A1M5SBA3_9CLOT</name>
<evidence type="ECO:0000256" key="2">
    <source>
        <dbReference type="ARBA" id="ARBA00022679"/>
    </source>
</evidence>
<dbReference type="SUPFAM" id="SSF81891">
    <property type="entry name" value="Poly A polymerase C-terminal region-like"/>
    <property type="match status" value="1"/>
</dbReference>
<evidence type="ECO:0000256" key="3">
    <source>
        <dbReference type="ARBA" id="ARBA00022694"/>
    </source>
</evidence>
<keyword evidence="2 9" id="KW-0808">Transferase</keyword>
<dbReference type="GO" id="GO:0000166">
    <property type="term" value="F:nucleotide binding"/>
    <property type="evidence" value="ECO:0007669"/>
    <property type="project" value="UniProtKB-KW"/>
</dbReference>
<gene>
    <name evidence="13" type="ORF">SAMN02745207_00840</name>
</gene>
<dbReference type="GO" id="GO:0016779">
    <property type="term" value="F:nucleotidyltransferase activity"/>
    <property type="evidence" value="ECO:0007669"/>
    <property type="project" value="UniProtKB-KW"/>
</dbReference>
<keyword evidence="7" id="KW-0460">Magnesium</keyword>
<accession>A0A1M5SBA3</accession>
<dbReference type="Gene3D" id="1.10.3090.10">
    <property type="entry name" value="cca-adding enzyme, domain 2"/>
    <property type="match status" value="1"/>
</dbReference>
<dbReference type="PANTHER" id="PTHR46173:SF1">
    <property type="entry name" value="CCA TRNA NUCLEOTIDYLTRANSFERASE 1, MITOCHONDRIAL"/>
    <property type="match status" value="1"/>
</dbReference>
<keyword evidence="14" id="KW-1185">Reference proteome</keyword>
<dbReference type="STRING" id="1121316.SAMN02745207_00840"/>
<dbReference type="Proteomes" id="UP000184447">
    <property type="component" value="Unassembled WGS sequence"/>
</dbReference>
<dbReference type="GO" id="GO:0046872">
    <property type="term" value="F:metal ion binding"/>
    <property type="evidence" value="ECO:0007669"/>
    <property type="project" value="UniProtKB-KW"/>
</dbReference>
<evidence type="ECO:0000256" key="9">
    <source>
        <dbReference type="RuleBase" id="RU003953"/>
    </source>
</evidence>
<dbReference type="GO" id="GO:0008033">
    <property type="term" value="P:tRNA processing"/>
    <property type="evidence" value="ECO:0007669"/>
    <property type="project" value="UniProtKB-KW"/>
</dbReference>
<dbReference type="CDD" id="cd05398">
    <property type="entry name" value="NT_ClassII-CCAase"/>
    <property type="match status" value="1"/>
</dbReference>
<dbReference type="EMBL" id="FQXM01000004">
    <property type="protein sequence ID" value="SHH35568.1"/>
    <property type="molecule type" value="Genomic_DNA"/>
</dbReference>
<dbReference type="Gene3D" id="3.30.460.10">
    <property type="entry name" value="Beta Polymerase, domain 2"/>
    <property type="match status" value="1"/>
</dbReference>
<sequence length="452" mass="51437">MNFNIEIPKIPELAIKMLLDSGFEAGVVGGCTRDALMGKVPHDWDICTSATPQEIQSVFKNFKMILMGLKHGTVVVLIDKENIEITTYRIDGDYSDGRRPDTVCFTRSLIEDLSRRDYTQNAIFYNETQGIIDPFNGRADIEDKVLKCVGNPDIRLKEDALRIIRGLRFASKLGFEVEKSTKIAMFNNKELLSKVSQERITVEFVKLLQGQNAMNVLDEFQEIIAYIIPETKAMMGFQQHNPYHCYDVWQHTLVALSNCNNLIEKLTMFFHDIGKPSCFTLDARGVGHFYKHPQVSFEITTKIFKRMKFTTAEGINSNDLKDILELIKYHDYPIEPKKNIIKKVLSKLNGNLVQFERLLSVKKADALAQAPDKLNHRLKEIQEIELIFHEVIKDSPCTTIKDLAITGSDLINLGIPVGEQIGKILKALLEQVINEQVSNEKDILLKEAGKYL</sequence>
<keyword evidence="5" id="KW-0479">Metal-binding</keyword>
<dbReference type="Gene3D" id="1.10.246.80">
    <property type="match status" value="1"/>
</dbReference>
<evidence type="ECO:0000256" key="4">
    <source>
        <dbReference type="ARBA" id="ARBA00022695"/>
    </source>
</evidence>
<feature type="domain" description="Poly A polymerase head" evidence="10">
    <location>
        <begin position="27"/>
        <end position="146"/>
    </location>
</feature>
<feature type="domain" description="CCA-adding enzyme C-terminal" evidence="12">
    <location>
        <begin position="362"/>
        <end position="447"/>
    </location>
</feature>
<evidence type="ECO:0000256" key="8">
    <source>
        <dbReference type="ARBA" id="ARBA00022884"/>
    </source>
</evidence>
<evidence type="ECO:0000313" key="14">
    <source>
        <dbReference type="Proteomes" id="UP000184447"/>
    </source>
</evidence>
<evidence type="ECO:0000259" key="10">
    <source>
        <dbReference type="Pfam" id="PF01743"/>
    </source>
</evidence>
<reference evidence="13 14" key="1">
    <citation type="submission" date="2016-11" db="EMBL/GenBank/DDBJ databases">
        <authorList>
            <person name="Jaros S."/>
            <person name="Januszkiewicz K."/>
            <person name="Wedrychowicz H."/>
        </authorList>
    </citation>
    <scope>NUCLEOTIDE SEQUENCE [LARGE SCALE GENOMIC DNA]</scope>
    <source>
        <strain evidence="13 14">DSM 8605</strain>
    </source>
</reference>
<keyword evidence="3" id="KW-0819">tRNA processing</keyword>
<evidence type="ECO:0000256" key="7">
    <source>
        <dbReference type="ARBA" id="ARBA00022842"/>
    </source>
</evidence>
<protein>
    <submittedName>
        <fullName evidence="13">tRNA nucleotidyltransferase (CCA-adding enzyme)</fullName>
    </submittedName>
</protein>
<keyword evidence="6" id="KW-0547">Nucleotide-binding</keyword>
<dbReference type="SUPFAM" id="SSF81301">
    <property type="entry name" value="Nucleotidyltransferase"/>
    <property type="match status" value="1"/>
</dbReference>
<evidence type="ECO:0000256" key="6">
    <source>
        <dbReference type="ARBA" id="ARBA00022741"/>
    </source>
</evidence>
<evidence type="ECO:0000256" key="5">
    <source>
        <dbReference type="ARBA" id="ARBA00022723"/>
    </source>
</evidence>